<organism evidence="1 2">
    <name type="scientific">Paenarthrobacter nicotinovorans</name>
    <name type="common">Arthrobacter nicotinovorans</name>
    <dbReference type="NCBI Taxonomy" id="29320"/>
    <lineage>
        <taxon>Bacteria</taxon>
        <taxon>Bacillati</taxon>
        <taxon>Actinomycetota</taxon>
        <taxon>Actinomycetes</taxon>
        <taxon>Micrococcales</taxon>
        <taxon>Micrococcaceae</taxon>
        <taxon>Paenarthrobacter</taxon>
    </lineage>
</organism>
<dbReference type="PANTHER" id="PTHR35332:SF2">
    <property type="entry name" value="REGULATION OF ENOLASE PROTEIN 1"/>
    <property type="match status" value="1"/>
</dbReference>
<evidence type="ECO:0000313" key="2">
    <source>
        <dbReference type="Proteomes" id="UP001448614"/>
    </source>
</evidence>
<dbReference type="EMBL" id="JBBMFV010000004">
    <property type="protein sequence ID" value="MEO3939910.1"/>
    <property type="molecule type" value="Genomic_DNA"/>
</dbReference>
<dbReference type="Proteomes" id="UP001448614">
    <property type="component" value="Unassembled WGS sequence"/>
</dbReference>
<comment type="caution">
    <text evidence="1">The sequence shown here is derived from an EMBL/GenBank/DDBJ whole genome shotgun (WGS) entry which is preliminary data.</text>
</comment>
<dbReference type="SUPFAM" id="SSF49899">
    <property type="entry name" value="Concanavalin A-like lectins/glucanases"/>
    <property type="match status" value="1"/>
</dbReference>
<dbReference type="PANTHER" id="PTHR35332">
    <property type="entry name" value="REGULATION OF ENOLASE PROTEIN 1"/>
    <property type="match status" value="1"/>
</dbReference>
<evidence type="ECO:0000313" key="1">
    <source>
        <dbReference type="EMBL" id="MEO3939910.1"/>
    </source>
</evidence>
<accession>A0ABV0GN11</accession>
<proteinExistence type="predicted"/>
<keyword evidence="2" id="KW-1185">Reference proteome</keyword>
<gene>
    <name evidence="1" type="ORF">V3C41_02360</name>
</gene>
<dbReference type="InterPro" id="IPR009784">
    <property type="entry name" value="DUF1349"/>
</dbReference>
<reference evidence="1 2" key="1">
    <citation type="journal article" date="2024" name="Appl. Microbiol. Biotechnol.">
        <title>Biosynthetic gene clusters with biotechnological applications in novel Antarctic isolates from Actinomycetota.</title>
        <authorList>
            <person name="Bruna P."/>
            <person name="Nunez-Montero K."/>
            <person name="Contreras M.J."/>
            <person name="Leal K."/>
            <person name="Garcia M."/>
            <person name="Abanto M."/>
            <person name="Barrientos L."/>
        </authorList>
    </citation>
    <scope>NUCLEOTIDE SEQUENCE [LARGE SCALE GENOMIC DNA]</scope>
    <source>
        <strain evidence="1 2">Se16.17</strain>
    </source>
</reference>
<dbReference type="RefSeq" id="WP_347781754.1">
    <property type="nucleotide sequence ID" value="NZ_JBBMFV010000004.1"/>
</dbReference>
<dbReference type="Pfam" id="PF07081">
    <property type="entry name" value="DUF1349"/>
    <property type="match status" value="1"/>
</dbReference>
<protein>
    <submittedName>
        <fullName evidence="1">DUF1349 domain-containing protein</fullName>
    </submittedName>
</protein>
<sequence length="217" mass="23348">MKKLQRNVLTAEYKERPLIPEIPGLPPMEWTSTPGHASYGEADGTLVLTAAPGVDWTNDSLGGVPQHGATALGFRAPAAFSLSARVLVASPRTTFDAGVLTLWADSDHWAKLCFEYSPQGEAMVVSVVTNGFSDDSNGPVVTAPWVYLRISRVGPAWAFHSSADGSAWDFVRLFRLDSEKPVHVGFMSQAPMGESCEARFDAIALTEEPPADLRDGS</sequence>
<dbReference type="Gene3D" id="2.60.120.200">
    <property type="match status" value="1"/>
</dbReference>
<name>A0ABV0GN11_PAENI</name>
<dbReference type="InterPro" id="IPR013320">
    <property type="entry name" value="ConA-like_dom_sf"/>
</dbReference>